<accession>A0A9Q8LGF8</accession>
<dbReference type="KEGG" id="ffu:CLAFUR5_05278"/>
<dbReference type="Proteomes" id="UP000756132">
    <property type="component" value="Chromosome 4"/>
</dbReference>
<dbReference type="AlphaFoldDB" id="A0A9Q8LGF8"/>
<keyword evidence="3" id="KW-0862">Zinc</keyword>
<dbReference type="EMBL" id="CP090166">
    <property type="protein sequence ID" value="UJO16961.1"/>
    <property type="molecule type" value="Genomic_DNA"/>
</dbReference>
<evidence type="ECO:0000256" key="4">
    <source>
        <dbReference type="PROSITE-ProRule" id="PRU00134"/>
    </source>
</evidence>
<name>A0A9Q8LGF8_PASFU</name>
<reference evidence="6" key="2">
    <citation type="journal article" date="2022" name="Microb. Genom.">
        <title>A chromosome-scale genome assembly of the tomato pathogen Cladosporium fulvum reveals a compartmentalized genome architecture and the presence of a dispensable chromosome.</title>
        <authorList>
            <person name="Zaccaron A.Z."/>
            <person name="Chen L.H."/>
            <person name="Samaras A."/>
            <person name="Stergiopoulos I."/>
        </authorList>
    </citation>
    <scope>NUCLEOTIDE SEQUENCE</scope>
    <source>
        <strain evidence="6">Race5_Kim</strain>
    </source>
</reference>
<dbReference type="InterPro" id="IPR002893">
    <property type="entry name" value="Znf_MYND"/>
</dbReference>
<dbReference type="RefSeq" id="XP_047761327.1">
    <property type="nucleotide sequence ID" value="XM_047904426.1"/>
</dbReference>
<evidence type="ECO:0000313" key="6">
    <source>
        <dbReference type="EMBL" id="UJO16961.1"/>
    </source>
</evidence>
<sequence length="276" mass="30312">MDNIQHDRVTANMVQHPNMPPRSDMPAGHIESLILSLQHANPAPPTAQNGAPVVGSGGMIVHELVSAPRYETDGNMVVPPLPRLLGFPLATQSAGSVLHPVDGLYNPHAHLFFLEGDVNKDGFGTFTSPPVIGNIVVERCDGKDLKGQQLCSLISFINNHIVGDLQELSTVDEEEKKRIVAHPTNTIKPHAFYEYFERHRGVEGFEQWEGIENPVQLTEEEKKKPICGACFATEQKDGKPLLKCGTCGKVAYCCRDCQVFDWKDGGHKKVCKKAGQ</sequence>
<evidence type="ECO:0000256" key="2">
    <source>
        <dbReference type="ARBA" id="ARBA00022771"/>
    </source>
</evidence>
<reference evidence="6" key="1">
    <citation type="submission" date="2021-12" db="EMBL/GenBank/DDBJ databases">
        <authorList>
            <person name="Zaccaron A."/>
            <person name="Stergiopoulos I."/>
        </authorList>
    </citation>
    <scope>NUCLEOTIDE SEQUENCE</scope>
    <source>
        <strain evidence="6">Race5_Kim</strain>
    </source>
</reference>
<keyword evidence="7" id="KW-1185">Reference proteome</keyword>
<dbReference type="Gene3D" id="6.10.140.2220">
    <property type="match status" value="1"/>
</dbReference>
<proteinExistence type="predicted"/>
<dbReference type="PROSITE" id="PS01360">
    <property type="entry name" value="ZF_MYND_1"/>
    <property type="match status" value="1"/>
</dbReference>
<dbReference type="GO" id="GO:0008270">
    <property type="term" value="F:zinc ion binding"/>
    <property type="evidence" value="ECO:0007669"/>
    <property type="project" value="UniProtKB-KW"/>
</dbReference>
<protein>
    <recommendedName>
        <fullName evidence="5">MYND-type domain-containing protein</fullName>
    </recommendedName>
</protein>
<dbReference type="OrthoDB" id="265717at2759"/>
<dbReference type="GeneID" id="71985156"/>
<evidence type="ECO:0000313" key="7">
    <source>
        <dbReference type="Proteomes" id="UP000756132"/>
    </source>
</evidence>
<dbReference type="SUPFAM" id="SSF144232">
    <property type="entry name" value="HIT/MYND zinc finger-like"/>
    <property type="match status" value="1"/>
</dbReference>
<keyword evidence="1" id="KW-0479">Metal-binding</keyword>
<evidence type="ECO:0000259" key="5">
    <source>
        <dbReference type="PROSITE" id="PS50865"/>
    </source>
</evidence>
<gene>
    <name evidence="6" type="ORF">CLAFUR5_05278</name>
</gene>
<dbReference type="Pfam" id="PF01753">
    <property type="entry name" value="zf-MYND"/>
    <property type="match status" value="1"/>
</dbReference>
<organism evidence="6 7">
    <name type="scientific">Passalora fulva</name>
    <name type="common">Tomato leaf mold</name>
    <name type="synonym">Cladosporium fulvum</name>
    <dbReference type="NCBI Taxonomy" id="5499"/>
    <lineage>
        <taxon>Eukaryota</taxon>
        <taxon>Fungi</taxon>
        <taxon>Dikarya</taxon>
        <taxon>Ascomycota</taxon>
        <taxon>Pezizomycotina</taxon>
        <taxon>Dothideomycetes</taxon>
        <taxon>Dothideomycetidae</taxon>
        <taxon>Mycosphaerellales</taxon>
        <taxon>Mycosphaerellaceae</taxon>
        <taxon>Fulvia</taxon>
    </lineage>
</organism>
<keyword evidence="2 4" id="KW-0863">Zinc-finger</keyword>
<evidence type="ECO:0000256" key="3">
    <source>
        <dbReference type="ARBA" id="ARBA00022833"/>
    </source>
</evidence>
<feature type="domain" description="MYND-type" evidence="5">
    <location>
        <begin position="227"/>
        <end position="271"/>
    </location>
</feature>
<dbReference type="PROSITE" id="PS50865">
    <property type="entry name" value="ZF_MYND_2"/>
    <property type="match status" value="1"/>
</dbReference>
<evidence type="ECO:0000256" key="1">
    <source>
        <dbReference type="ARBA" id="ARBA00022723"/>
    </source>
</evidence>